<name>A0A942YVK2_9BACI</name>
<comment type="caution">
    <text evidence="1">The sequence shown here is derived from an EMBL/GenBank/DDBJ whole genome shotgun (WGS) entry which is preliminary data.</text>
</comment>
<reference evidence="1" key="1">
    <citation type="submission" date="2021-05" db="EMBL/GenBank/DDBJ databases">
        <title>Novel Bacillus species.</title>
        <authorList>
            <person name="Liu G."/>
        </authorList>
    </citation>
    <scope>NUCLEOTIDE SEQUENCE</scope>
    <source>
        <strain evidence="1">FJAT-49825</strain>
    </source>
</reference>
<accession>A0A942YVK2</accession>
<proteinExistence type="predicted"/>
<evidence type="ECO:0000313" key="1">
    <source>
        <dbReference type="EMBL" id="MBS4215173.1"/>
    </source>
</evidence>
<organism evidence="1 2">
    <name type="scientific">Neobacillus rhizophilus</name>
    <dbReference type="NCBI Taxonomy" id="2833579"/>
    <lineage>
        <taxon>Bacteria</taxon>
        <taxon>Bacillati</taxon>
        <taxon>Bacillota</taxon>
        <taxon>Bacilli</taxon>
        <taxon>Bacillales</taxon>
        <taxon>Bacillaceae</taxon>
        <taxon>Neobacillus</taxon>
    </lineage>
</organism>
<dbReference type="Proteomes" id="UP000679749">
    <property type="component" value="Unassembled WGS sequence"/>
</dbReference>
<dbReference type="EMBL" id="JAGYPF010000004">
    <property type="protein sequence ID" value="MBS4215173.1"/>
    <property type="molecule type" value="Genomic_DNA"/>
</dbReference>
<protein>
    <submittedName>
        <fullName evidence="1">Uncharacterized protein</fullName>
    </submittedName>
</protein>
<evidence type="ECO:0000313" key="2">
    <source>
        <dbReference type="Proteomes" id="UP000679749"/>
    </source>
</evidence>
<dbReference type="AlphaFoldDB" id="A0A942YVK2"/>
<keyword evidence="2" id="KW-1185">Reference proteome</keyword>
<gene>
    <name evidence="1" type="ORF">KHA99_22275</name>
</gene>
<sequence length="80" mass="9469">MKFGINRGVYNTIDTWFYHNGVKNIIFRRKKVLEFLSLARIHNENPKLKFGKGGLISKLNEFWTVENTTDKRVSRIKIDL</sequence>